<dbReference type="KEGG" id="paco:AACT_2914"/>
<proteinExistence type="predicted"/>
<reference evidence="1 2" key="1">
    <citation type="submission" date="2019-08" db="EMBL/GenBank/DDBJ databases">
        <title>Complete genome sequence of Arcobacter acticola.</title>
        <authorList>
            <person name="Miller W."/>
        </authorList>
    </citation>
    <scope>NUCLEOTIDE SEQUENCE [LARGE SCALE GENOMIC DNA]</scope>
    <source>
        <strain evidence="1 2">KCTC 52212</strain>
    </source>
</reference>
<evidence type="ECO:0000313" key="1">
    <source>
        <dbReference type="EMBL" id="QKE29971.1"/>
    </source>
</evidence>
<keyword evidence="2" id="KW-1185">Reference proteome</keyword>
<dbReference type="EMBL" id="CP042652">
    <property type="protein sequence ID" value="QKE29971.1"/>
    <property type="molecule type" value="Genomic_DNA"/>
</dbReference>
<protein>
    <submittedName>
        <fullName evidence="1">Uncharacterized protein</fullName>
    </submittedName>
</protein>
<sequence>MKQDRTNNLKWEYPEFPPRPIKREVLFSLLNYKGALYFVNESDETLDVVSSDSFGLIEDSALEKNPKYYYENVKPNESVKVEEYDDYYDLDYLLGFDIYIKSKTLGNIKITPPPKKGGVISQELVYKDLTTKRYVQLKYNCVE</sequence>
<dbReference type="RefSeq" id="WP_172128208.1">
    <property type="nucleotide sequence ID" value="NZ_CP042652.1"/>
</dbReference>
<evidence type="ECO:0000313" key="2">
    <source>
        <dbReference type="Proteomes" id="UP000503483"/>
    </source>
</evidence>
<dbReference type="AlphaFoldDB" id="A0A6M8ERR6"/>
<gene>
    <name evidence="1" type="ORF">AACT_2914</name>
</gene>
<organism evidence="1 2">
    <name type="scientific">Arcobacter acticola</name>
    <dbReference type="NCBI Taxonomy" id="1849015"/>
    <lineage>
        <taxon>Bacteria</taxon>
        <taxon>Pseudomonadati</taxon>
        <taxon>Campylobacterota</taxon>
        <taxon>Epsilonproteobacteria</taxon>
        <taxon>Campylobacterales</taxon>
        <taxon>Arcobacteraceae</taxon>
        <taxon>Arcobacter</taxon>
    </lineage>
</organism>
<name>A0A6M8ERR6_9BACT</name>
<dbReference type="Proteomes" id="UP000503483">
    <property type="component" value="Chromosome"/>
</dbReference>
<accession>A0A6M8ERR6</accession>